<dbReference type="SUPFAM" id="SSF54403">
    <property type="entry name" value="Cystatin/monellin"/>
    <property type="match status" value="2"/>
</dbReference>
<dbReference type="RefSeq" id="WP_213484598.1">
    <property type="nucleotide sequence ID" value="NZ_CAJRAY010000048.1"/>
</dbReference>
<evidence type="ECO:0000313" key="4">
    <source>
        <dbReference type="Proteomes" id="UP000681526"/>
    </source>
</evidence>
<evidence type="ECO:0000256" key="1">
    <source>
        <dbReference type="SAM" id="Phobius"/>
    </source>
</evidence>
<reference evidence="3 4" key="1">
    <citation type="submission" date="2021-04" db="EMBL/GenBank/DDBJ databases">
        <authorList>
            <person name="Rakotoarivonina H."/>
        </authorList>
    </citation>
    <scope>NUCLEOTIDE SEQUENCE [LARGE SCALE GENOMIC DNA]</scope>
    <source>
        <strain evidence="3 4">XE</strain>
    </source>
</reference>
<feature type="domain" description="Cell wall elongation regulator TseB-like" evidence="2">
    <location>
        <begin position="48"/>
        <end position="90"/>
    </location>
</feature>
<dbReference type="EMBL" id="CAJRAY010000048">
    <property type="protein sequence ID" value="CAG5087100.1"/>
    <property type="molecule type" value="Genomic_DNA"/>
</dbReference>
<comment type="caution">
    <text evidence="3">The sequence shown here is derived from an EMBL/GenBank/DDBJ whole genome shotgun (WGS) entry which is preliminary data.</text>
</comment>
<protein>
    <recommendedName>
        <fullName evidence="2">Cell wall elongation regulator TseB-like domain-containing protein</fullName>
    </recommendedName>
</protein>
<accession>A0ABN7S1I0</accession>
<dbReference type="InterPro" id="IPR041401">
    <property type="entry name" value="TseB-like_dom"/>
</dbReference>
<dbReference type="Proteomes" id="UP000681526">
    <property type="component" value="Unassembled WGS sequence"/>
</dbReference>
<name>A0ABN7S1I0_THEXY</name>
<keyword evidence="4" id="KW-1185">Reference proteome</keyword>
<sequence>MRRRQSDIRFMTPKRWAVIILLGIGLVLMLLNLYFQWARSDYVREEREAIRRVKAEAGLTKVESAVKFVWDDIVWIIRGEREDGEDLYVWAFADRIESVHAEEAYDVGRLRQDVRRAVPDASIIRIRPGYAEGRRIWEVYYSREESDVKRHYYGFYAFEDGRPIETYRLPARSSG</sequence>
<gene>
    <name evidence="3" type="primary">txxe 2540</name>
    <name evidence="3" type="ORF">TXXE_10605</name>
</gene>
<feature type="transmembrane region" description="Helical" evidence="1">
    <location>
        <begin position="16"/>
        <end position="37"/>
    </location>
</feature>
<evidence type="ECO:0000259" key="2">
    <source>
        <dbReference type="Pfam" id="PF17881"/>
    </source>
</evidence>
<keyword evidence="1" id="KW-0812">Transmembrane</keyword>
<dbReference type="InterPro" id="IPR046350">
    <property type="entry name" value="Cystatin_sf"/>
</dbReference>
<evidence type="ECO:0000313" key="3">
    <source>
        <dbReference type="EMBL" id="CAG5087100.1"/>
    </source>
</evidence>
<organism evidence="3 4">
    <name type="scientific">Thermobacillus xylanilyticus</name>
    <dbReference type="NCBI Taxonomy" id="76633"/>
    <lineage>
        <taxon>Bacteria</taxon>
        <taxon>Bacillati</taxon>
        <taxon>Bacillota</taxon>
        <taxon>Bacilli</taxon>
        <taxon>Bacillales</taxon>
        <taxon>Paenibacillaceae</taxon>
        <taxon>Thermobacillus</taxon>
    </lineage>
</organism>
<dbReference type="Gene3D" id="3.10.450.40">
    <property type="match status" value="2"/>
</dbReference>
<keyword evidence="1" id="KW-1133">Transmembrane helix</keyword>
<keyword evidence="1" id="KW-0472">Membrane</keyword>
<dbReference type="Pfam" id="PF17881">
    <property type="entry name" value="TseB"/>
    <property type="match status" value="1"/>
</dbReference>
<proteinExistence type="predicted"/>